<dbReference type="AlphaFoldDB" id="A0A8H7A498"/>
<evidence type="ECO:0000313" key="2">
    <source>
        <dbReference type="Proteomes" id="UP000623687"/>
    </source>
</evidence>
<evidence type="ECO:0000313" key="1">
    <source>
        <dbReference type="EMBL" id="KAF7441348.1"/>
    </source>
</evidence>
<organism evidence="1 2">
    <name type="scientific">Pleurotus ostreatus</name>
    <name type="common">Oyster mushroom</name>
    <name type="synonym">White-rot fungus</name>
    <dbReference type="NCBI Taxonomy" id="5322"/>
    <lineage>
        <taxon>Eukaryota</taxon>
        <taxon>Fungi</taxon>
        <taxon>Dikarya</taxon>
        <taxon>Basidiomycota</taxon>
        <taxon>Agaricomycotina</taxon>
        <taxon>Agaricomycetes</taxon>
        <taxon>Agaricomycetidae</taxon>
        <taxon>Agaricales</taxon>
        <taxon>Pleurotineae</taxon>
        <taxon>Pleurotaceae</taxon>
        <taxon>Pleurotus</taxon>
    </lineage>
</organism>
<dbReference type="VEuPathDB" id="FungiDB:PC9H_001697"/>
<dbReference type="GeneID" id="59371538"/>
<proteinExistence type="predicted"/>
<protein>
    <submittedName>
        <fullName evidence="1">Uncharacterized protein</fullName>
    </submittedName>
</protein>
<comment type="caution">
    <text evidence="1">The sequence shown here is derived from an EMBL/GenBank/DDBJ whole genome shotgun (WGS) entry which is preliminary data.</text>
</comment>
<accession>A0A8H7A498</accession>
<dbReference type="Proteomes" id="UP000623687">
    <property type="component" value="Unassembled WGS sequence"/>
</dbReference>
<reference evidence="1" key="1">
    <citation type="submission" date="2019-07" db="EMBL/GenBank/DDBJ databases">
        <authorList>
            <person name="Palmer J.M."/>
        </authorList>
    </citation>
    <scope>NUCLEOTIDE SEQUENCE</scope>
    <source>
        <strain evidence="1">PC9</strain>
    </source>
</reference>
<keyword evidence="2" id="KW-1185">Reference proteome</keyword>
<dbReference type="RefSeq" id="XP_036637192.1">
    <property type="nucleotide sequence ID" value="XM_036771347.1"/>
</dbReference>
<dbReference type="SUPFAM" id="SSF50978">
    <property type="entry name" value="WD40 repeat-like"/>
    <property type="match status" value="1"/>
</dbReference>
<sequence length="316" mass="34828">MPVDESIYAFSGALTLKQVQTRSAAACMSSLKISPHPHEMLAVGDTKGVLTIHWMNKNLEIFRKKMVRRGRQSVAIRALAWNPQQPNKLYVGFANGDLIGYKLRIDVHDTGHEDPSSFLTFGRAIHDVALPPSGTDIFLLFGTSLAVVRQGTRAHSTIPMPPESRPIRLILDVTCVVVIFMVSEPGVLPAAIAYDLHSYEIRWKLFAFCNDMILAGAISPQHMKITILHATKGVETYTLPNLGHISTVFAARKFSATVDITYVDRGTFVCGSLTGGLLFANGTSGKTFEMKATARATYMLARLVSYIFSLYMQNMT</sequence>
<dbReference type="Gene3D" id="2.130.10.10">
    <property type="entry name" value="YVTN repeat-like/Quinoprotein amine dehydrogenase"/>
    <property type="match status" value="1"/>
</dbReference>
<gene>
    <name evidence="1" type="ORF">PC9H_001697</name>
</gene>
<name>A0A8H7A498_PLEOS</name>
<dbReference type="InterPro" id="IPR036322">
    <property type="entry name" value="WD40_repeat_dom_sf"/>
</dbReference>
<dbReference type="InterPro" id="IPR015943">
    <property type="entry name" value="WD40/YVTN_repeat-like_dom_sf"/>
</dbReference>
<dbReference type="EMBL" id="JACETU010000001">
    <property type="protein sequence ID" value="KAF7441348.1"/>
    <property type="molecule type" value="Genomic_DNA"/>
</dbReference>